<evidence type="ECO:0000313" key="5">
    <source>
        <dbReference type="EMBL" id="KPA43025.1"/>
    </source>
</evidence>
<dbReference type="PANTHER" id="PTHR12283:SF2">
    <property type="entry name" value="PEPTIDE HYDROLASE"/>
    <property type="match status" value="1"/>
</dbReference>
<keyword evidence="6" id="KW-1185">Reference proteome</keyword>
<keyword evidence="1 5" id="KW-0808">Transferase</keyword>
<dbReference type="PANTHER" id="PTHR12283">
    <property type="entry name" value="GLUTAMINYL-PEPTIDE CYCLOTRANSFERASE"/>
    <property type="match status" value="1"/>
</dbReference>
<dbReference type="Pfam" id="PF04389">
    <property type="entry name" value="Peptidase_M28"/>
    <property type="match status" value="1"/>
</dbReference>
<feature type="domain" description="Peptidase M28" evidence="4">
    <location>
        <begin position="132"/>
        <end position="362"/>
    </location>
</feature>
<dbReference type="GO" id="GO:0008233">
    <property type="term" value="F:peptidase activity"/>
    <property type="evidence" value="ECO:0007669"/>
    <property type="project" value="UniProtKB-KW"/>
</dbReference>
<dbReference type="FunFam" id="3.40.630.10:FF:000074">
    <property type="entry name" value="Peptide hydrolase"/>
    <property type="match status" value="1"/>
</dbReference>
<evidence type="ECO:0000256" key="2">
    <source>
        <dbReference type="ARBA" id="ARBA00023315"/>
    </source>
</evidence>
<dbReference type="InterPro" id="IPR037457">
    <property type="entry name" value="M28_QC"/>
</dbReference>
<keyword evidence="2" id="KW-0012">Acyltransferase</keyword>
<dbReference type="InterPro" id="IPR040234">
    <property type="entry name" value="QC/QCL"/>
</dbReference>
<feature type="signal peptide" evidence="3">
    <location>
        <begin position="1"/>
        <end position="33"/>
    </location>
</feature>
<gene>
    <name evidence="5" type="ORF">FLAG1_04111</name>
</gene>
<protein>
    <recommendedName>
        <fullName evidence="3">Peptide hydrolase</fullName>
        <ecNumber evidence="3">3.4.-.-</ecNumber>
    </recommendedName>
</protein>
<comment type="similarity">
    <text evidence="3">Belongs to the peptidase M28 family.</text>
</comment>
<reference evidence="5 6" key="1">
    <citation type="submission" date="2015-04" db="EMBL/GenBank/DDBJ databases">
        <title>The draft genome sequence of Fusarium langsethiae, a T-2/HT-2 mycotoxin producer.</title>
        <authorList>
            <person name="Lysoe E."/>
            <person name="Divon H.H."/>
            <person name="Terzi V."/>
            <person name="Orru L."/>
            <person name="Lamontanara A."/>
            <person name="Kolseth A.-K."/>
            <person name="Frandsen R.J."/>
            <person name="Nielsen K."/>
            <person name="Thrane U."/>
        </authorList>
    </citation>
    <scope>NUCLEOTIDE SEQUENCE [LARGE SCALE GENOMIC DNA]</scope>
    <source>
        <strain evidence="5 6">Fl201059</strain>
    </source>
</reference>
<evidence type="ECO:0000259" key="4">
    <source>
        <dbReference type="Pfam" id="PF04389"/>
    </source>
</evidence>
<accession>A0A0N0DFU2</accession>
<proteinExistence type="inferred from homology"/>
<keyword evidence="3" id="KW-0862">Zinc</keyword>
<dbReference type="SUPFAM" id="SSF53187">
    <property type="entry name" value="Zn-dependent exopeptidases"/>
    <property type="match status" value="1"/>
</dbReference>
<keyword evidence="3" id="KW-0645">Protease</keyword>
<dbReference type="GO" id="GO:0006508">
    <property type="term" value="P:proteolysis"/>
    <property type="evidence" value="ECO:0007669"/>
    <property type="project" value="UniProtKB-KW"/>
</dbReference>
<dbReference type="AlphaFoldDB" id="A0A0N0DFU2"/>
<dbReference type="GO" id="GO:0008270">
    <property type="term" value="F:zinc ion binding"/>
    <property type="evidence" value="ECO:0007669"/>
    <property type="project" value="TreeGrafter"/>
</dbReference>
<feature type="chain" id="PRO_5005732686" description="Peptide hydrolase" evidence="3">
    <location>
        <begin position="34"/>
        <end position="398"/>
    </location>
</feature>
<dbReference type="GO" id="GO:0016603">
    <property type="term" value="F:glutaminyl-peptide cyclotransferase activity"/>
    <property type="evidence" value="ECO:0007669"/>
    <property type="project" value="InterPro"/>
</dbReference>
<dbReference type="Proteomes" id="UP000037904">
    <property type="component" value="Unassembled WGS sequence"/>
</dbReference>
<dbReference type="EMBL" id="JXCE01000051">
    <property type="protein sequence ID" value="KPA43025.1"/>
    <property type="molecule type" value="Genomic_DNA"/>
</dbReference>
<dbReference type="OrthoDB" id="3907302at2759"/>
<keyword evidence="3" id="KW-0378">Hydrolase</keyword>
<dbReference type="CDD" id="cd03880">
    <property type="entry name" value="M28_QC_like"/>
    <property type="match status" value="1"/>
</dbReference>
<organism evidence="5 6">
    <name type="scientific">Fusarium langsethiae</name>
    <dbReference type="NCBI Taxonomy" id="179993"/>
    <lineage>
        <taxon>Eukaryota</taxon>
        <taxon>Fungi</taxon>
        <taxon>Dikarya</taxon>
        <taxon>Ascomycota</taxon>
        <taxon>Pezizomycotina</taxon>
        <taxon>Sordariomycetes</taxon>
        <taxon>Hypocreomycetidae</taxon>
        <taxon>Hypocreales</taxon>
        <taxon>Nectriaceae</taxon>
        <taxon>Fusarium</taxon>
    </lineage>
</organism>
<keyword evidence="3" id="KW-0732">Signal</keyword>
<name>A0A0N0DFU2_FUSLA</name>
<evidence type="ECO:0000313" key="6">
    <source>
        <dbReference type="Proteomes" id="UP000037904"/>
    </source>
</evidence>
<dbReference type="Gene3D" id="3.40.630.10">
    <property type="entry name" value="Zn peptidases"/>
    <property type="match status" value="1"/>
</dbReference>
<evidence type="ECO:0000256" key="1">
    <source>
        <dbReference type="ARBA" id="ARBA00022679"/>
    </source>
</evidence>
<comment type="caution">
    <text evidence="5">The sequence shown here is derived from an EMBL/GenBank/DDBJ whole genome shotgun (WGS) entry which is preliminary data.</text>
</comment>
<keyword evidence="3" id="KW-0479">Metal-binding</keyword>
<sequence>MAASSTTMPRMQSSLPFFAKLLLFVCLLASTVAESMTLSDDVLQNIPSPGDDFDIKNGKLLAPILIPRVPGTEGQVRTQKHFVDFFKQNLPEWTLEWQNSTSKTPVHGNKQVPFSNLVFRRDPPWAQNGDVSRLTLVAHYDSKYEPEGFIGAIDSAAPCAMLMHVARSVEEALKAKWNKMQKDGAMDDGLEETQGLQIIFLDGEEAFKHWTEEDSLYGARSLAADWESQFHGSLATYRTPLDSISLFVLLDLLGSADPHIPSYFLTTHWAYRAMASLEERMRQLGVLETKPKVPFMPEGDKSANRFTRSFIDDDHRPFMERGVDILHLIPTPFPDVWHEMTDDGEHLDLPTVRDWARITTAFVVDWMGIQDFMPKLEGTKAKRNGAAVTTTSSKRTEL</sequence>
<evidence type="ECO:0000256" key="3">
    <source>
        <dbReference type="RuleBase" id="RU361240"/>
    </source>
</evidence>
<dbReference type="EC" id="3.4.-.-" evidence="3"/>
<dbReference type="InterPro" id="IPR007484">
    <property type="entry name" value="Peptidase_M28"/>
</dbReference>